<evidence type="ECO:0000256" key="1">
    <source>
        <dbReference type="SAM" id="SignalP"/>
    </source>
</evidence>
<dbReference type="RefSeq" id="WP_285234917.1">
    <property type="nucleotide sequence ID" value="NZ_CP116346.1"/>
</dbReference>
<evidence type="ECO:0000313" key="3">
    <source>
        <dbReference type="Proteomes" id="UP001177769"/>
    </source>
</evidence>
<protein>
    <recommendedName>
        <fullName evidence="4">Carboxypeptidase regulatory-like domain-containing protein</fullName>
    </recommendedName>
</protein>
<evidence type="ECO:0008006" key="4">
    <source>
        <dbReference type="Google" id="ProtNLM"/>
    </source>
</evidence>
<keyword evidence="3" id="KW-1185">Reference proteome</keyword>
<organism evidence="2 3">
    <name type="scientific">Paucibacter sediminis</name>
    <dbReference type="NCBI Taxonomy" id="3019553"/>
    <lineage>
        <taxon>Bacteria</taxon>
        <taxon>Pseudomonadati</taxon>
        <taxon>Pseudomonadota</taxon>
        <taxon>Betaproteobacteria</taxon>
        <taxon>Burkholderiales</taxon>
        <taxon>Sphaerotilaceae</taxon>
        <taxon>Roseateles</taxon>
    </lineage>
</organism>
<name>A0AA95NEW4_9BURK</name>
<dbReference type="Proteomes" id="UP001177769">
    <property type="component" value="Chromosome"/>
</dbReference>
<dbReference type="AlphaFoldDB" id="A0AA95NEW4"/>
<evidence type="ECO:0000313" key="2">
    <source>
        <dbReference type="EMBL" id="WIT13797.1"/>
    </source>
</evidence>
<dbReference type="PROSITE" id="PS51257">
    <property type="entry name" value="PROKAR_LIPOPROTEIN"/>
    <property type="match status" value="1"/>
</dbReference>
<feature type="signal peptide" evidence="1">
    <location>
        <begin position="1"/>
        <end position="28"/>
    </location>
</feature>
<accession>A0AA95NEW4</accession>
<keyword evidence="1" id="KW-0732">Signal</keyword>
<reference evidence="2" key="1">
    <citation type="submission" date="2023-01" db="EMBL/GenBank/DDBJ databases">
        <title>Whole genome sequence of Paucibacter sp. S2-9 isolated from pond sediment.</title>
        <authorList>
            <person name="Jung J.Y."/>
        </authorList>
    </citation>
    <scope>NUCLEOTIDE SEQUENCE</scope>
    <source>
        <strain evidence="2">S2-9</strain>
    </source>
</reference>
<feature type="chain" id="PRO_5041731218" description="Carboxypeptidase regulatory-like domain-containing protein" evidence="1">
    <location>
        <begin position="29"/>
        <end position="438"/>
    </location>
</feature>
<proteinExistence type="predicted"/>
<dbReference type="KEGG" id="pais:PFX98_09290"/>
<sequence>MTKVKASNNNSAMRVMLMAGLVAAGLSACGGGGSETAKPLALQGTAAVGLAVAGGQVRAKCLKGEGTTSTAADGSYKLSIPAGELPCALELTHASSGLQLRSLAVPGGNGEMANLTLLTEMVTTRLARRDAAAYFAGFDAAAGKALSVDKVKLAQADVSKLLAPTTEIRNLGDFLGTPLKAATSANPNQGDAQDKLLDALHMRLSKARQVQLLGVLANAADPVDPAPFQPWITVEPQAVSMLAGASQTLMADLNYPPNVVYVRLPVKWALQEANGGAVEALNGRYTAPMANGVYHVRATREDFGSVSADVTVTVGQLLSLDQRSISGVKKARNAAVLDQAAWAELWNQHVAGNSPAPALPAVDFGTQMVVAVFLGERANGCASVAISGVASNGAALQVAYQEGKPPADNVSCTQVVSAPAHLVRLPRSALPVEFVLKP</sequence>
<gene>
    <name evidence="2" type="ORF">PFX98_09290</name>
</gene>
<dbReference type="EMBL" id="CP116346">
    <property type="protein sequence ID" value="WIT13797.1"/>
    <property type="molecule type" value="Genomic_DNA"/>
</dbReference>